<comment type="caution">
    <text evidence="3">The sequence shown here is derived from an EMBL/GenBank/DDBJ whole genome shotgun (WGS) entry which is preliminary data.</text>
</comment>
<evidence type="ECO:0000256" key="2">
    <source>
        <dbReference type="SAM" id="MobiDB-lite"/>
    </source>
</evidence>
<name>A0A9D1FII7_9BACT</name>
<feature type="region of interest" description="Disordered" evidence="2">
    <location>
        <begin position="552"/>
        <end position="625"/>
    </location>
</feature>
<sequence length="625" mass="66728">MSMNIDLSSILTKIANDSSFVDGSEGKFSKGETLFISGTSAKGDMVTLKDSSGDSYNVSAQELKGYLTDEELQALMSNSATVQVGSTEATSATSEVSEVGEVEATTEVGETAEVGTTSAAIQDEIDKLEAQRQANLDSMETLKDQIEDLKDEIQDSINAAIQEMEEIEEEQKKKAQEVVDEELRKFQNSNGEMTQDEFNANVQSQLAAINPSMGSVISELLNANTKTALMSNLLGQLDSKVAIDSQLCSQIDAKNTELDTAIAQEEAQKAAEEAQQQAAQTQSNSCDPIGFQMEADSDGDGTVGTVQFDFFYDSDDDGKINSMDDFVGAKADKAGQDGWSEIENLDGVGGEADGVITADELSNAGMKVMVTDENGEQYAMSMDEFEAQYGEIAINSQDVEAGEEGFASGVGPNNFGTDADNKLLSSFNLSVGDQDLTGYQTSDTEDWLVENYSDVMDLDSIAAEGVDVSGVGSGSEAVGAVEGAGSAEAQQYVEFSKQYREEVLPKLEAQIDEAYAELGLSQDAITAYKNIAKAEADVEGQKVADDLKAQEEEKAQQLYEEAQAAKEAEEAAAAEEEAAAEEAAEEDADVSEEDTPNFDDLEVGETVDTTESTSELEDLLDEEEA</sequence>
<evidence type="ECO:0000256" key="1">
    <source>
        <dbReference type="SAM" id="Coils"/>
    </source>
</evidence>
<keyword evidence="1" id="KW-0175">Coiled coil</keyword>
<feature type="region of interest" description="Disordered" evidence="2">
    <location>
        <begin position="267"/>
        <end position="289"/>
    </location>
</feature>
<proteinExistence type="predicted"/>
<reference evidence="3" key="2">
    <citation type="journal article" date="2021" name="PeerJ">
        <title>Extensive microbial diversity within the chicken gut microbiome revealed by metagenomics and culture.</title>
        <authorList>
            <person name="Gilroy R."/>
            <person name="Ravi A."/>
            <person name="Getino M."/>
            <person name="Pursley I."/>
            <person name="Horton D.L."/>
            <person name="Alikhan N.F."/>
            <person name="Baker D."/>
            <person name="Gharbi K."/>
            <person name="Hall N."/>
            <person name="Watson M."/>
            <person name="Adriaenssens E.M."/>
            <person name="Foster-Nyarko E."/>
            <person name="Jarju S."/>
            <person name="Secka A."/>
            <person name="Antonio M."/>
            <person name="Oren A."/>
            <person name="Chaudhuri R.R."/>
            <person name="La Ragione R."/>
            <person name="Hildebrand F."/>
            <person name="Pallen M.J."/>
        </authorList>
    </citation>
    <scope>NUCLEOTIDE SEQUENCE</scope>
    <source>
        <strain evidence="3">CHK152-2871</strain>
    </source>
</reference>
<dbReference type="EMBL" id="DVJQ01000042">
    <property type="protein sequence ID" value="HIS74359.1"/>
    <property type="molecule type" value="Genomic_DNA"/>
</dbReference>
<feature type="compositionally biased region" description="Acidic residues" evidence="2">
    <location>
        <begin position="614"/>
        <end position="625"/>
    </location>
</feature>
<protein>
    <submittedName>
        <fullName evidence="3">Uncharacterized protein</fullName>
    </submittedName>
</protein>
<dbReference type="Proteomes" id="UP000886865">
    <property type="component" value="Unassembled WGS sequence"/>
</dbReference>
<feature type="compositionally biased region" description="Acidic residues" evidence="2">
    <location>
        <begin position="570"/>
        <end position="605"/>
    </location>
</feature>
<evidence type="ECO:0000313" key="4">
    <source>
        <dbReference type="Proteomes" id="UP000886865"/>
    </source>
</evidence>
<organism evidence="3 4">
    <name type="scientific">Candidatus Galligastranaerophilus intestinavium</name>
    <dbReference type="NCBI Taxonomy" id="2840836"/>
    <lineage>
        <taxon>Bacteria</taxon>
        <taxon>Candidatus Galligastranaerophilus</taxon>
    </lineage>
</organism>
<gene>
    <name evidence="3" type="ORF">IAA86_05000</name>
</gene>
<dbReference type="AlphaFoldDB" id="A0A9D1FII7"/>
<accession>A0A9D1FII7</accession>
<reference evidence="3" key="1">
    <citation type="submission" date="2020-10" db="EMBL/GenBank/DDBJ databases">
        <authorList>
            <person name="Gilroy R."/>
        </authorList>
    </citation>
    <scope>NUCLEOTIDE SEQUENCE</scope>
    <source>
        <strain evidence="3">CHK152-2871</strain>
    </source>
</reference>
<evidence type="ECO:0000313" key="3">
    <source>
        <dbReference type="EMBL" id="HIS74359.1"/>
    </source>
</evidence>
<feature type="compositionally biased region" description="Low complexity" evidence="2">
    <location>
        <begin position="273"/>
        <end position="282"/>
    </location>
</feature>
<feature type="coiled-coil region" evidence="1">
    <location>
        <begin position="125"/>
        <end position="185"/>
    </location>
</feature>